<dbReference type="EMBL" id="UINC01216231">
    <property type="protein sequence ID" value="SVE42283.1"/>
    <property type="molecule type" value="Genomic_DNA"/>
</dbReference>
<reference evidence="1" key="1">
    <citation type="submission" date="2018-05" db="EMBL/GenBank/DDBJ databases">
        <authorList>
            <person name="Lanie J.A."/>
            <person name="Ng W.-L."/>
            <person name="Kazmierczak K.M."/>
            <person name="Andrzejewski T.M."/>
            <person name="Davidsen T.M."/>
            <person name="Wayne K.J."/>
            <person name="Tettelin H."/>
            <person name="Glass J.I."/>
            <person name="Rusch D."/>
            <person name="Podicherti R."/>
            <person name="Tsui H.-C.T."/>
            <person name="Winkler M.E."/>
        </authorList>
    </citation>
    <scope>NUCLEOTIDE SEQUENCE</scope>
</reference>
<organism evidence="1">
    <name type="scientific">marine metagenome</name>
    <dbReference type="NCBI Taxonomy" id="408172"/>
    <lineage>
        <taxon>unclassified sequences</taxon>
        <taxon>metagenomes</taxon>
        <taxon>ecological metagenomes</taxon>
    </lineage>
</organism>
<accession>A0A383DD78</accession>
<dbReference type="AlphaFoldDB" id="A0A383DD78"/>
<name>A0A383DD78_9ZZZZ</name>
<evidence type="ECO:0000313" key="1">
    <source>
        <dbReference type="EMBL" id="SVE42283.1"/>
    </source>
</evidence>
<gene>
    <name evidence="1" type="ORF">METZ01_LOCUS495137</name>
</gene>
<protein>
    <submittedName>
        <fullName evidence="1">Uncharacterized protein</fullName>
    </submittedName>
</protein>
<proteinExistence type="predicted"/>
<sequence length="40" mass="4610">MEFTLSQHQGTDTLKCRIESQGDALKLTYLVPDYPDLVWP</sequence>
<feature type="non-terminal residue" evidence="1">
    <location>
        <position position="40"/>
    </location>
</feature>